<gene>
    <name evidence="1" type="ORF">Q2T77_32600</name>
</gene>
<accession>A0ABT8SFR5</accession>
<evidence type="ECO:0000313" key="2">
    <source>
        <dbReference type="Proteomes" id="UP001169027"/>
    </source>
</evidence>
<comment type="caution">
    <text evidence="1">The sequence shown here is derived from an EMBL/GenBank/DDBJ whole genome shotgun (WGS) entry which is preliminary data.</text>
</comment>
<reference evidence="1" key="1">
    <citation type="submission" date="2023-06" db="EMBL/GenBank/DDBJ databases">
        <authorList>
            <person name="Jiang Y."/>
            <person name="Liu Q."/>
        </authorList>
    </citation>
    <scope>NUCLEOTIDE SEQUENCE</scope>
    <source>
        <strain evidence="1">CGMCC 1.12090</strain>
    </source>
</reference>
<keyword evidence="2" id="KW-1185">Reference proteome</keyword>
<evidence type="ECO:0000313" key="1">
    <source>
        <dbReference type="EMBL" id="MDO1537017.1"/>
    </source>
</evidence>
<dbReference type="EMBL" id="JAUKVY010000034">
    <property type="protein sequence ID" value="MDO1537017.1"/>
    <property type="molecule type" value="Genomic_DNA"/>
</dbReference>
<protein>
    <recommendedName>
        <fullName evidence="3">Molybdopterin molybdenumtransferase MoeA</fullName>
    </recommendedName>
</protein>
<evidence type="ECO:0008006" key="3">
    <source>
        <dbReference type="Google" id="ProtNLM"/>
    </source>
</evidence>
<organism evidence="1 2">
    <name type="scientific">Variovorax ginsengisoli</name>
    <dbReference type="NCBI Taxonomy" id="363844"/>
    <lineage>
        <taxon>Bacteria</taxon>
        <taxon>Pseudomonadati</taxon>
        <taxon>Pseudomonadota</taxon>
        <taxon>Betaproteobacteria</taxon>
        <taxon>Burkholderiales</taxon>
        <taxon>Comamonadaceae</taxon>
        <taxon>Variovorax</taxon>
    </lineage>
</organism>
<proteinExistence type="predicted"/>
<dbReference type="Proteomes" id="UP001169027">
    <property type="component" value="Unassembled WGS sequence"/>
</dbReference>
<sequence length="63" mass="6599">MTPISIADLAGAVLERLPRSDAAPDLPCTTAHPVTGAAVVLDARTSEAQIRPILAVDFYEGRP</sequence>
<name>A0ABT8SFR5_9BURK</name>
<dbReference type="RefSeq" id="WP_301815259.1">
    <property type="nucleotide sequence ID" value="NZ_JAUJZH010000034.1"/>
</dbReference>